<keyword evidence="4" id="KW-0804">Transcription</keyword>
<comment type="caution">
    <text evidence="6">The sequence shown here is derived from an EMBL/GenBank/DDBJ whole genome shotgun (WGS) entry which is preliminary data.</text>
</comment>
<keyword evidence="7" id="KW-1185">Reference proteome</keyword>
<accession>A0A849V915</accession>
<evidence type="ECO:0000259" key="5">
    <source>
        <dbReference type="PROSITE" id="PS50995"/>
    </source>
</evidence>
<evidence type="ECO:0000256" key="1">
    <source>
        <dbReference type="ARBA" id="ARBA00004496"/>
    </source>
</evidence>
<dbReference type="GO" id="GO:0006950">
    <property type="term" value="P:response to stress"/>
    <property type="evidence" value="ECO:0007669"/>
    <property type="project" value="TreeGrafter"/>
</dbReference>
<keyword evidence="2" id="KW-0805">Transcription regulation</keyword>
<feature type="domain" description="HTH marR-type" evidence="5">
    <location>
        <begin position="3"/>
        <end position="139"/>
    </location>
</feature>
<gene>
    <name evidence="6" type="ORF">HG263_04095</name>
</gene>
<dbReference type="InterPro" id="IPR000835">
    <property type="entry name" value="HTH_MarR-typ"/>
</dbReference>
<organism evidence="6 7">
    <name type="scientific">Pseudoalteromonas caenipelagi</name>
    <dbReference type="NCBI Taxonomy" id="2726988"/>
    <lineage>
        <taxon>Bacteria</taxon>
        <taxon>Pseudomonadati</taxon>
        <taxon>Pseudomonadota</taxon>
        <taxon>Gammaproteobacteria</taxon>
        <taxon>Alteromonadales</taxon>
        <taxon>Pseudoalteromonadaceae</taxon>
        <taxon>Pseudoalteromonas</taxon>
    </lineage>
</organism>
<dbReference type="AlphaFoldDB" id="A0A849V915"/>
<protein>
    <submittedName>
        <fullName evidence="6">MarR family transcriptional regulator</fullName>
    </submittedName>
</protein>
<dbReference type="InterPro" id="IPR036388">
    <property type="entry name" value="WH-like_DNA-bd_sf"/>
</dbReference>
<evidence type="ECO:0000256" key="2">
    <source>
        <dbReference type="ARBA" id="ARBA00023015"/>
    </source>
</evidence>
<dbReference type="InterPro" id="IPR023187">
    <property type="entry name" value="Tscrpt_reg_MarR-type_CS"/>
</dbReference>
<dbReference type="PROSITE" id="PS01117">
    <property type="entry name" value="HTH_MARR_1"/>
    <property type="match status" value="1"/>
</dbReference>
<evidence type="ECO:0000256" key="4">
    <source>
        <dbReference type="ARBA" id="ARBA00023163"/>
    </source>
</evidence>
<dbReference type="PROSITE" id="PS50995">
    <property type="entry name" value="HTH_MARR_2"/>
    <property type="match status" value="1"/>
</dbReference>
<dbReference type="SMART" id="SM00347">
    <property type="entry name" value="HTH_MARR"/>
    <property type="match status" value="1"/>
</dbReference>
<dbReference type="SUPFAM" id="SSF46785">
    <property type="entry name" value="Winged helix' DNA-binding domain"/>
    <property type="match status" value="1"/>
</dbReference>
<reference evidence="6 7" key="1">
    <citation type="submission" date="2020-04" db="EMBL/GenBank/DDBJ databases">
        <title>Pseudoalteromonas caenipelagi sp. nov., isolated from a tidal flat.</title>
        <authorList>
            <person name="Park S."/>
            <person name="Yoon J.-H."/>
        </authorList>
    </citation>
    <scope>NUCLEOTIDE SEQUENCE [LARGE SCALE GENOMIC DNA]</scope>
    <source>
        <strain evidence="6 7">JBTF-M23</strain>
    </source>
</reference>
<comment type="subcellular location">
    <subcellularLocation>
        <location evidence="1">Cytoplasm</location>
    </subcellularLocation>
</comment>
<dbReference type="EMBL" id="JABBPG010000001">
    <property type="protein sequence ID" value="NOU49716.1"/>
    <property type="molecule type" value="Genomic_DNA"/>
</dbReference>
<dbReference type="RefSeq" id="WP_171624772.1">
    <property type="nucleotide sequence ID" value="NZ_JABBPG010000001.1"/>
</dbReference>
<dbReference type="Pfam" id="PF12802">
    <property type="entry name" value="MarR_2"/>
    <property type="match status" value="1"/>
</dbReference>
<evidence type="ECO:0000313" key="6">
    <source>
        <dbReference type="EMBL" id="NOU49716.1"/>
    </source>
</evidence>
<evidence type="ECO:0000313" key="7">
    <source>
        <dbReference type="Proteomes" id="UP000586305"/>
    </source>
</evidence>
<dbReference type="Gene3D" id="1.10.10.10">
    <property type="entry name" value="Winged helix-like DNA-binding domain superfamily/Winged helix DNA-binding domain"/>
    <property type="match status" value="1"/>
</dbReference>
<dbReference type="GO" id="GO:0003677">
    <property type="term" value="F:DNA binding"/>
    <property type="evidence" value="ECO:0007669"/>
    <property type="project" value="UniProtKB-KW"/>
</dbReference>
<proteinExistence type="predicted"/>
<dbReference type="InterPro" id="IPR036390">
    <property type="entry name" value="WH_DNA-bd_sf"/>
</dbReference>
<dbReference type="PANTHER" id="PTHR33164:SF5">
    <property type="entry name" value="ORGANIC HYDROPEROXIDE RESISTANCE TRANSCRIPTIONAL REGULATOR"/>
    <property type="match status" value="1"/>
</dbReference>
<keyword evidence="3" id="KW-0238">DNA-binding</keyword>
<dbReference type="GO" id="GO:0005737">
    <property type="term" value="C:cytoplasm"/>
    <property type="evidence" value="ECO:0007669"/>
    <property type="project" value="UniProtKB-SubCell"/>
</dbReference>
<dbReference type="PANTHER" id="PTHR33164">
    <property type="entry name" value="TRANSCRIPTIONAL REGULATOR, MARR FAMILY"/>
    <property type="match status" value="1"/>
</dbReference>
<sequence>MKTNQIYNNVERLGELLKIGARKAGAEYGLQPVQVEVLHYLSLCNQFSDSPMAVTEYLGLTKGTVSQTLKVLETKELLIKKLDEKDKRMTHLKLSSKGQQLVQEIIPTPLFAGAIEHLSAAQRADIESSLGLLLTALLKANNLKTFGVCQSCRYNETKEDGSYFCGLVKQPLTSYQVKLICREHEYK</sequence>
<dbReference type="GO" id="GO:0003700">
    <property type="term" value="F:DNA-binding transcription factor activity"/>
    <property type="evidence" value="ECO:0007669"/>
    <property type="project" value="InterPro"/>
</dbReference>
<dbReference type="Proteomes" id="UP000586305">
    <property type="component" value="Unassembled WGS sequence"/>
</dbReference>
<name>A0A849V915_9GAMM</name>
<evidence type="ECO:0000256" key="3">
    <source>
        <dbReference type="ARBA" id="ARBA00023125"/>
    </source>
</evidence>
<dbReference type="InterPro" id="IPR039422">
    <property type="entry name" value="MarR/SlyA-like"/>
</dbReference>